<proteinExistence type="predicted"/>
<evidence type="ECO:0000256" key="5">
    <source>
        <dbReference type="ARBA" id="ARBA00023157"/>
    </source>
</evidence>
<dbReference type="Gene3D" id="3.10.250.10">
    <property type="entry name" value="SRCR-like domain"/>
    <property type="match status" value="1"/>
</dbReference>
<evidence type="ECO:0000259" key="8">
    <source>
        <dbReference type="PROSITE" id="PS50287"/>
    </source>
</evidence>
<dbReference type="PANTHER" id="PTHR48071:SF15">
    <property type="entry name" value="SRCR DOMAIN-CONTAINING PROTEIN"/>
    <property type="match status" value="1"/>
</dbReference>
<protein>
    <recommendedName>
        <fullName evidence="8">SRCR domain-containing protein</fullName>
    </recommendedName>
</protein>
<dbReference type="GO" id="GO:0005615">
    <property type="term" value="C:extracellular space"/>
    <property type="evidence" value="ECO:0007669"/>
    <property type="project" value="TreeGrafter"/>
</dbReference>
<evidence type="ECO:0000256" key="7">
    <source>
        <dbReference type="PROSITE-ProRule" id="PRU00196"/>
    </source>
</evidence>
<keyword evidence="4" id="KW-0677">Repeat</keyword>
<keyword evidence="2" id="KW-0964">Secreted</keyword>
<comment type="subcellular location">
    <subcellularLocation>
        <location evidence="1">Secreted</location>
    </subcellularLocation>
</comment>
<dbReference type="AlphaFoldDB" id="A0A4W3J1Z5"/>
<evidence type="ECO:0000256" key="1">
    <source>
        <dbReference type="ARBA" id="ARBA00004613"/>
    </source>
</evidence>
<dbReference type="PROSITE" id="PS50287">
    <property type="entry name" value="SRCR_2"/>
    <property type="match status" value="1"/>
</dbReference>
<evidence type="ECO:0000313" key="10">
    <source>
        <dbReference type="Proteomes" id="UP000314986"/>
    </source>
</evidence>
<evidence type="ECO:0000256" key="3">
    <source>
        <dbReference type="ARBA" id="ARBA00022729"/>
    </source>
</evidence>
<organism evidence="9 10">
    <name type="scientific">Callorhinchus milii</name>
    <name type="common">Ghost shark</name>
    <dbReference type="NCBI Taxonomy" id="7868"/>
    <lineage>
        <taxon>Eukaryota</taxon>
        <taxon>Metazoa</taxon>
        <taxon>Chordata</taxon>
        <taxon>Craniata</taxon>
        <taxon>Vertebrata</taxon>
        <taxon>Chondrichthyes</taxon>
        <taxon>Holocephali</taxon>
        <taxon>Chimaeriformes</taxon>
        <taxon>Callorhinchidae</taxon>
        <taxon>Callorhinchus</taxon>
    </lineage>
</organism>
<keyword evidence="3" id="KW-0732">Signal</keyword>
<dbReference type="InterPro" id="IPR001190">
    <property type="entry name" value="SRCR"/>
</dbReference>
<dbReference type="PANTHER" id="PTHR48071">
    <property type="entry name" value="SRCR DOMAIN-CONTAINING PROTEIN"/>
    <property type="match status" value="1"/>
</dbReference>
<dbReference type="GO" id="GO:0004252">
    <property type="term" value="F:serine-type endopeptidase activity"/>
    <property type="evidence" value="ECO:0007669"/>
    <property type="project" value="TreeGrafter"/>
</dbReference>
<dbReference type="FunFam" id="3.10.250.10:FF:000009">
    <property type="entry name" value="WC1"/>
    <property type="match status" value="1"/>
</dbReference>
<keyword evidence="10" id="KW-1185">Reference proteome</keyword>
<name>A0A4W3J1Z5_CALMI</name>
<reference evidence="10" key="2">
    <citation type="journal article" date="2007" name="PLoS Biol.">
        <title>Survey sequencing and comparative analysis of the elephant shark (Callorhinchus milii) genome.</title>
        <authorList>
            <person name="Venkatesh B."/>
            <person name="Kirkness E.F."/>
            <person name="Loh Y.H."/>
            <person name="Halpern A.L."/>
            <person name="Lee A.P."/>
            <person name="Johnson J."/>
            <person name="Dandona N."/>
            <person name="Viswanathan L.D."/>
            <person name="Tay A."/>
            <person name="Venter J.C."/>
            <person name="Strausberg R.L."/>
            <person name="Brenner S."/>
        </authorList>
    </citation>
    <scope>NUCLEOTIDE SEQUENCE [LARGE SCALE GENOMIC DNA]</scope>
</reference>
<evidence type="ECO:0000256" key="2">
    <source>
        <dbReference type="ARBA" id="ARBA00022525"/>
    </source>
</evidence>
<feature type="domain" description="SRCR" evidence="8">
    <location>
        <begin position="4"/>
        <end position="90"/>
    </location>
</feature>
<comment type="caution">
    <text evidence="7">Lacks conserved residue(s) required for the propagation of feature annotation.</text>
</comment>
<evidence type="ECO:0000256" key="4">
    <source>
        <dbReference type="ARBA" id="ARBA00022737"/>
    </source>
</evidence>
<dbReference type="Ensembl" id="ENSCMIT00000032724.1">
    <property type="protein sequence ID" value="ENSCMIP00000032233.1"/>
    <property type="gene ID" value="ENSCMIG00000013771.1"/>
</dbReference>
<dbReference type="GO" id="GO:0031638">
    <property type="term" value="P:zymogen activation"/>
    <property type="evidence" value="ECO:0007669"/>
    <property type="project" value="TreeGrafter"/>
</dbReference>
<evidence type="ECO:0000313" key="9">
    <source>
        <dbReference type="Ensembl" id="ENSCMIP00000032233.1"/>
    </source>
</evidence>
<keyword evidence="6" id="KW-0325">Glycoprotein</keyword>
<reference evidence="10" key="3">
    <citation type="journal article" date="2014" name="Nature">
        <title>Elephant shark genome provides unique insights into gnathostome evolution.</title>
        <authorList>
            <consortium name="International Elephant Shark Genome Sequencing Consortium"/>
            <person name="Venkatesh B."/>
            <person name="Lee A.P."/>
            <person name="Ravi V."/>
            <person name="Maurya A.K."/>
            <person name="Lian M.M."/>
            <person name="Swann J.B."/>
            <person name="Ohta Y."/>
            <person name="Flajnik M.F."/>
            <person name="Sutoh Y."/>
            <person name="Kasahara M."/>
            <person name="Hoon S."/>
            <person name="Gangu V."/>
            <person name="Roy S.W."/>
            <person name="Irimia M."/>
            <person name="Korzh V."/>
            <person name="Kondrychyn I."/>
            <person name="Lim Z.W."/>
            <person name="Tay B.H."/>
            <person name="Tohari S."/>
            <person name="Kong K.W."/>
            <person name="Ho S."/>
            <person name="Lorente-Galdos B."/>
            <person name="Quilez J."/>
            <person name="Marques-Bonet T."/>
            <person name="Raney B.J."/>
            <person name="Ingham P.W."/>
            <person name="Tay A."/>
            <person name="Hillier L.W."/>
            <person name="Minx P."/>
            <person name="Boehm T."/>
            <person name="Wilson R.K."/>
            <person name="Brenner S."/>
            <person name="Warren W.C."/>
        </authorList>
    </citation>
    <scope>NUCLEOTIDE SEQUENCE [LARGE SCALE GENOMIC DNA]</scope>
</reference>
<dbReference type="OMA" id="CAWCVES"/>
<dbReference type="InParanoid" id="A0A4W3J1Z5"/>
<accession>A0A4W3J1Z5</accession>
<dbReference type="Proteomes" id="UP000314986">
    <property type="component" value="Unassembled WGS sequence"/>
</dbReference>
<reference evidence="9" key="4">
    <citation type="submission" date="2025-08" db="UniProtKB">
        <authorList>
            <consortium name="Ensembl"/>
        </authorList>
    </citation>
    <scope>IDENTIFICATION</scope>
</reference>
<dbReference type="Pfam" id="PF00530">
    <property type="entry name" value="SRCR"/>
    <property type="match status" value="1"/>
</dbReference>
<dbReference type="SMART" id="SM00202">
    <property type="entry name" value="SR"/>
    <property type="match status" value="1"/>
</dbReference>
<sequence>NLFLRLVNGGSTCAGRVEVYYDGKWGTVRDYGWDMLEAAVVCKVLGCGAALSAKGGAHFGRGSGPIVTWNVRCRGNESTLREEVGCAQCG</sequence>
<evidence type="ECO:0000256" key="6">
    <source>
        <dbReference type="ARBA" id="ARBA00023180"/>
    </source>
</evidence>
<keyword evidence="5" id="KW-1015">Disulfide bond</keyword>
<reference evidence="10" key="1">
    <citation type="journal article" date="2006" name="Science">
        <title>Ancient noncoding elements conserved in the human genome.</title>
        <authorList>
            <person name="Venkatesh B."/>
            <person name="Kirkness E.F."/>
            <person name="Loh Y.H."/>
            <person name="Halpern A.L."/>
            <person name="Lee A.P."/>
            <person name="Johnson J."/>
            <person name="Dandona N."/>
            <person name="Viswanathan L.D."/>
            <person name="Tay A."/>
            <person name="Venter J.C."/>
            <person name="Strausberg R.L."/>
            <person name="Brenner S."/>
        </authorList>
    </citation>
    <scope>NUCLEOTIDE SEQUENCE [LARGE SCALE GENOMIC DNA]</scope>
</reference>
<dbReference type="InterPro" id="IPR036772">
    <property type="entry name" value="SRCR-like_dom_sf"/>
</dbReference>
<dbReference type="GeneTree" id="ENSGT00950000183145"/>
<dbReference type="SUPFAM" id="SSF56487">
    <property type="entry name" value="SRCR-like"/>
    <property type="match status" value="1"/>
</dbReference>
<dbReference type="PRINTS" id="PR00258">
    <property type="entry name" value="SPERACTRCPTR"/>
</dbReference>
<reference evidence="9" key="5">
    <citation type="submission" date="2025-09" db="UniProtKB">
        <authorList>
            <consortium name="Ensembl"/>
        </authorList>
    </citation>
    <scope>IDENTIFICATION</scope>
</reference>
<dbReference type="GO" id="GO:0005886">
    <property type="term" value="C:plasma membrane"/>
    <property type="evidence" value="ECO:0007669"/>
    <property type="project" value="TreeGrafter"/>
</dbReference>